<feature type="transmembrane region" description="Helical" evidence="7">
    <location>
        <begin position="117"/>
        <end position="140"/>
    </location>
</feature>
<dbReference type="PANTHER" id="PTHR30151:SF41">
    <property type="entry name" value="ABC TRANSPORTER PERMEASE PROTEIN"/>
    <property type="match status" value="1"/>
</dbReference>
<feature type="transmembrane region" description="Helical" evidence="7">
    <location>
        <begin position="57"/>
        <end position="81"/>
    </location>
</feature>
<protein>
    <submittedName>
        <fullName evidence="9">ABC transporter permease</fullName>
    </submittedName>
</protein>
<keyword evidence="5 7" id="KW-1133">Transmembrane helix</keyword>
<comment type="similarity">
    <text evidence="7">Belongs to the binding-protein-dependent transport system permease family.</text>
</comment>
<keyword evidence="6 7" id="KW-0472">Membrane</keyword>
<dbReference type="AlphaFoldDB" id="A0A3E1B5B2"/>
<dbReference type="Proteomes" id="UP000256748">
    <property type="component" value="Unassembled WGS sequence"/>
</dbReference>
<dbReference type="SUPFAM" id="SSF161098">
    <property type="entry name" value="MetI-like"/>
    <property type="match status" value="1"/>
</dbReference>
<dbReference type="PROSITE" id="PS50928">
    <property type="entry name" value="ABC_TM1"/>
    <property type="match status" value="1"/>
</dbReference>
<evidence type="ECO:0000313" key="10">
    <source>
        <dbReference type="Proteomes" id="UP000256748"/>
    </source>
</evidence>
<organism evidence="9 10">
    <name type="scientific">Rhizobium leguminosarum bv. trifolii</name>
    <dbReference type="NCBI Taxonomy" id="386"/>
    <lineage>
        <taxon>Bacteria</taxon>
        <taxon>Pseudomonadati</taxon>
        <taxon>Pseudomonadota</taxon>
        <taxon>Alphaproteobacteria</taxon>
        <taxon>Hyphomicrobiales</taxon>
        <taxon>Rhizobiaceae</taxon>
        <taxon>Rhizobium/Agrobacterium group</taxon>
        <taxon>Rhizobium</taxon>
    </lineage>
</organism>
<evidence type="ECO:0000256" key="3">
    <source>
        <dbReference type="ARBA" id="ARBA00022475"/>
    </source>
</evidence>
<comment type="subcellular location">
    <subcellularLocation>
        <location evidence="1 7">Cell membrane</location>
        <topology evidence="1 7">Multi-pass membrane protein</topology>
    </subcellularLocation>
</comment>
<dbReference type="InterPro" id="IPR000515">
    <property type="entry name" value="MetI-like"/>
</dbReference>
<keyword evidence="2 7" id="KW-0813">Transport</keyword>
<feature type="transmembrane region" description="Helical" evidence="7">
    <location>
        <begin position="88"/>
        <end position="111"/>
    </location>
</feature>
<gene>
    <name evidence="9" type="ORF">B5K10_25215</name>
</gene>
<keyword evidence="3" id="KW-1003">Cell membrane</keyword>
<evidence type="ECO:0000313" key="9">
    <source>
        <dbReference type="EMBL" id="RFB86147.1"/>
    </source>
</evidence>
<dbReference type="Pfam" id="PF00528">
    <property type="entry name" value="BPD_transp_1"/>
    <property type="match status" value="1"/>
</dbReference>
<feature type="transmembrane region" description="Helical" evidence="7">
    <location>
        <begin position="161"/>
        <end position="180"/>
    </location>
</feature>
<evidence type="ECO:0000256" key="5">
    <source>
        <dbReference type="ARBA" id="ARBA00022989"/>
    </source>
</evidence>
<dbReference type="CDD" id="cd06261">
    <property type="entry name" value="TM_PBP2"/>
    <property type="match status" value="1"/>
</dbReference>
<dbReference type="EMBL" id="NAOO01000034">
    <property type="protein sequence ID" value="RFB86147.1"/>
    <property type="molecule type" value="Genomic_DNA"/>
</dbReference>
<keyword evidence="4 7" id="KW-0812">Transmembrane</keyword>
<accession>A0A3E1B5B2</accession>
<comment type="caution">
    <text evidence="9">The sequence shown here is derived from an EMBL/GenBank/DDBJ whole genome shotgun (WGS) entry which is preliminary data.</text>
</comment>
<dbReference type="Gene3D" id="1.10.3720.10">
    <property type="entry name" value="MetI-like"/>
    <property type="match status" value="1"/>
</dbReference>
<evidence type="ECO:0000256" key="6">
    <source>
        <dbReference type="ARBA" id="ARBA00023136"/>
    </source>
</evidence>
<reference evidence="9 10" key="1">
    <citation type="submission" date="2017-03" db="EMBL/GenBank/DDBJ databases">
        <title>Genome analysis of Rhizobial strains effectives or ineffectives for nitrogen fixation isolated from bean seeds.</title>
        <authorList>
            <person name="Peralta H."/>
            <person name="Aguilar-Vera A."/>
            <person name="Mora Y."/>
            <person name="Vargas-Lagunas C."/>
            <person name="Girard L."/>
            <person name="Mora J."/>
        </authorList>
    </citation>
    <scope>NUCLEOTIDE SEQUENCE [LARGE SCALE GENOMIC DNA]</scope>
    <source>
        <strain evidence="9 10">CCGM5</strain>
    </source>
</reference>
<evidence type="ECO:0000259" key="8">
    <source>
        <dbReference type="PROSITE" id="PS50928"/>
    </source>
</evidence>
<feature type="transmembrane region" description="Helical" evidence="7">
    <location>
        <begin position="221"/>
        <end position="238"/>
    </location>
</feature>
<proteinExistence type="inferred from homology"/>
<dbReference type="GO" id="GO:0055085">
    <property type="term" value="P:transmembrane transport"/>
    <property type="evidence" value="ECO:0007669"/>
    <property type="project" value="InterPro"/>
</dbReference>
<feature type="domain" description="ABC transmembrane type-1" evidence="8">
    <location>
        <begin position="53"/>
        <end position="238"/>
    </location>
</feature>
<dbReference type="GO" id="GO:0005886">
    <property type="term" value="C:plasma membrane"/>
    <property type="evidence" value="ECO:0007669"/>
    <property type="project" value="UniProtKB-SubCell"/>
</dbReference>
<dbReference type="PANTHER" id="PTHR30151">
    <property type="entry name" value="ALKANE SULFONATE ABC TRANSPORTER-RELATED, MEMBRANE SUBUNIT"/>
    <property type="match status" value="1"/>
</dbReference>
<evidence type="ECO:0000256" key="7">
    <source>
        <dbReference type="RuleBase" id="RU363032"/>
    </source>
</evidence>
<name>A0A3E1B5B2_RHILT</name>
<feature type="transmembrane region" description="Helical" evidence="7">
    <location>
        <begin position="186"/>
        <end position="209"/>
    </location>
</feature>
<dbReference type="InterPro" id="IPR035906">
    <property type="entry name" value="MetI-like_sf"/>
</dbReference>
<evidence type="ECO:0000256" key="1">
    <source>
        <dbReference type="ARBA" id="ARBA00004651"/>
    </source>
</evidence>
<evidence type="ECO:0000256" key="2">
    <source>
        <dbReference type="ARBA" id="ARBA00022448"/>
    </source>
</evidence>
<evidence type="ECO:0000256" key="4">
    <source>
        <dbReference type="ARBA" id="ARBA00022692"/>
    </source>
</evidence>
<sequence length="258" mass="28038">MLDRFAPLIAGVVFLAAWEIFVRWRGIPPYVLPAPSVIFQSLWTNAGGLMRALGNTALVTLSAFSLATISGIALGILIALFRTMEKIVWPYAVALQVTPIIAIAPLVIIWVGLSRVWLALLILSWLVAFFPMLSATVVGIKSVDRGLQNVFTLYRATRWQRLLRLQLPAALPFILSGARVSSGLSVIGAVVAEFVAGSGTSTGLAWTIVQSSTMLDVPRMFAALFLLAGFGVVLWHAMNRLSSILLGHWHESELKDEA</sequence>